<evidence type="ECO:0000313" key="7">
    <source>
        <dbReference type="Proteomes" id="UP000327013"/>
    </source>
</evidence>
<organism evidence="5 7">
    <name type="scientific">Carpinus fangiana</name>
    <dbReference type="NCBI Taxonomy" id="176857"/>
    <lineage>
        <taxon>Eukaryota</taxon>
        <taxon>Viridiplantae</taxon>
        <taxon>Streptophyta</taxon>
        <taxon>Embryophyta</taxon>
        <taxon>Tracheophyta</taxon>
        <taxon>Spermatophyta</taxon>
        <taxon>Magnoliopsida</taxon>
        <taxon>eudicotyledons</taxon>
        <taxon>Gunneridae</taxon>
        <taxon>Pentapetalae</taxon>
        <taxon>rosids</taxon>
        <taxon>fabids</taxon>
        <taxon>Fagales</taxon>
        <taxon>Betulaceae</taxon>
        <taxon>Carpinus</taxon>
    </lineage>
</organism>
<dbReference type="Proteomes" id="UP000327013">
    <property type="component" value="Chromosome 5"/>
</dbReference>
<dbReference type="AlphaFoldDB" id="A0A5N6R8B0"/>
<evidence type="ECO:0000256" key="1">
    <source>
        <dbReference type="ARBA" id="ARBA00022490"/>
    </source>
</evidence>
<evidence type="ECO:0000313" key="5">
    <source>
        <dbReference type="EMBL" id="KAE8056104.1"/>
    </source>
</evidence>
<name>A0A5N6R8B0_9ROSI</name>
<dbReference type="GO" id="GO:0005852">
    <property type="term" value="C:eukaryotic translation initiation factor 3 complex"/>
    <property type="evidence" value="ECO:0007669"/>
    <property type="project" value="InterPro"/>
</dbReference>
<keyword evidence="1" id="KW-0963">Cytoplasm</keyword>
<sequence length="106" mass="12159">MKKLAEQTGDGDNGEAGVEHKVVENSRALMDSLVSLIYKYGDERTMARAVLCDIYHHAILDEFSTSRDLLLMSRLQDIASSIWTYQRRYFSTGQWHNLVYVRSGLD</sequence>
<proteinExistence type="predicted"/>
<dbReference type="PANTHER" id="PTHR13937">
    <property type="entry name" value="EUKARYOTIC TRANSLATION INITATION FACTOR 3, SUBUNIT 8 EIF3S8 -RELATED"/>
    <property type="match status" value="1"/>
</dbReference>
<keyword evidence="2" id="KW-0396">Initiation factor</keyword>
<feature type="domain" description="Eukaryotic translation initiation factor 3 subunit C N-terminal" evidence="4">
    <location>
        <begin position="20"/>
        <end position="78"/>
    </location>
</feature>
<dbReference type="PANTHER" id="PTHR13937:SF0">
    <property type="entry name" value="EUKARYOTIC TRANSLATION INITIATION FACTOR 3 SUBUNIT C-RELATED"/>
    <property type="match status" value="1"/>
</dbReference>
<dbReference type="Pfam" id="PF05470">
    <property type="entry name" value="eIF-3c_N"/>
    <property type="match status" value="1"/>
</dbReference>
<dbReference type="OrthoDB" id="1729930at2759"/>
<accession>A0A5N6R8B0</accession>
<dbReference type="EMBL" id="CM017325">
    <property type="protein sequence ID" value="KAE8056105.1"/>
    <property type="molecule type" value="Genomic_DNA"/>
</dbReference>
<dbReference type="InterPro" id="IPR008905">
    <property type="entry name" value="EIF3C_N_dom"/>
</dbReference>
<protein>
    <recommendedName>
        <fullName evidence="4">Eukaryotic translation initiation factor 3 subunit C N-terminal domain-containing protein</fullName>
    </recommendedName>
</protein>
<dbReference type="InterPro" id="IPR027516">
    <property type="entry name" value="EIF3C"/>
</dbReference>
<dbReference type="EMBL" id="CM017325">
    <property type="protein sequence ID" value="KAE8056104.1"/>
    <property type="molecule type" value="Genomic_DNA"/>
</dbReference>
<keyword evidence="3" id="KW-0648">Protein biosynthesis</keyword>
<keyword evidence="7" id="KW-1185">Reference proteome</keyword>
<reference evidence="5 7" key="1">
    <citation type="submission" date="2019-06" db="EMBL/GenBank/DDBJ databases">
        <title>A chromosomal-level reference genome of Carpinus fangiana (Coryloideae, Betulaceae).</title>
        <authorList>
            <person name="Yang X."/>
            <person name="Wang Z."/>
            <person name="Zhang L."/>
            <person name="Hao G."/>
            <person name="Liu J."/>
            <person name="Yang Y."/>
        </authorList>
    </citation>
    <scope>NUCLEOTIDE SEQUENCE [LARGE SCALE GENOMIC DNA]</scope>
    <source>
        <strain evidence="5">Cfa_2016G</strain>
        <tissue evidence="5">Leaf</tissue>
    </source>
</reference>
<evidence type="ECO:0000256" key="3">
    <source>
        <dbReference type="ARBA" id="ARBA00022917"/>
    </source>
</evidence>
<evidence type="ECO:0000259" key="4">
    <source>
        <dbReference type="Pfam" id="PF05470"/>
    </source>
</evidence>
<dbReference type="GO" id="GO:0003723">
    <property type="term" value="F:RNA binding"/>
    <property type="evidence" value="ECO:0007669"/>
    <property type="project" value="InterPro"/>
</dbReference>
<gene>
    <name evidence="5" type="ORF">FH972_012900</name>
    <name evidence="6" type="ORF">FH972_012901</name>
</gene>
<dbReference type="GO" id="GO:0031369">
    <property type="term" value="F:translation initiation factor binding"/>
    <property type="evidence" value="ECO:0007669"/>
    <property type="project" value="InterPro"/>
</dbReference>
<dbReference type="GO" id="GO:0003743">
    <property type="term" value="F:translation initiation factor activity"/>
    <property type="evidence" value="ECO:0007669"/>
    <property type="project" value="UniProtKB-KW"/>
</dbReference>
<evidence type="ECO:0000256" key="2">
    <source>
        <dbReference type="ARBA" id="ARBA00022540"/>
    </source>
</evidence>
<evidence type="ECO:0000313" key="6">
    <source>
        <dbReference type="EMBL" id="KAE8056105.1"/>
    </source>
</evidence>